<dbReference type="AlphaFoldDB" id="A0A7X9WW08"/>
<evidence type="ECO:0000313" key="10">
    <source>
        <dbReference type="Proteomes" id="UP000519023"/>
    </source>
</evidence>
<protein>
    <submittedName>
        <fullName evidence="9">DUF2029 domain-containing protein</fullName>
    </submittedName>
</protein>
<proteinExistence type="inferred from homology"/>
<accession>A0A7X9WW08</accession>
<evidence type="ECO:0000256" key="1">
    <source>
        <dbReference type="ARBA" id="ARBA00004651"/>
    </source>
</evidence>
<feature type="transmembrane region" description="Helical" evidence="8">
    <location>
        <begin position="108"/>
        <end position="128"/>
    </location>
</feature>
<dbReference type="GO" id="GO:0016758">
    <property type="term" value="F:hexosyltransferase activity"/>
    <property type="evidence" value="ECO:0007669"/>
    <property type="project" value="InterPro"/>
</dbReference>
<keyword evidence="10" id="KW-1185">Reference proteome</keyword>
<feature type="transmembrane region" description="Helical" evidence="8">
    <location>
        <begin position="345"/>
        <end position="374"/>
    </location>
</feature>
<dbReference type="Proteomes" id="UP000519023">
    <property type="component" value="Unassembled WGS sequence"/>
</dbReference>
<feature type="transmembrane region" description="Helical" evidence="8">
    <location>
        <begin position="312"/>
        <end position="333"/>
    </location>
</feature>
<keyword evidence="3" id="KW-0808">Transferase</keyword>
<gene>
    <name evidence="9" type="ORF">HHL08_12190</name>
</gene>
<name>A0A7X9WW08_9SPHN</name>
<evidence type="ECO:0000256" key="2">
    <source>
        <dbReference type="ARBA" id="ARBA00022475"/>
    </source>
</evidence>
<evidence type="ECO:0000256" key="7">
    <source>
        <dbReference type="ARBA" id="ARBA00024033"/>
    </source>
</evidence>
<keyword evidence="5 8" id="KW-1133">Transmembrane helix</keyword>
<comment type="caution">
    <text evidence="9">The sequence shown here is derived from an EMBL/GenBank/DDBJ whole genome shotgun (WGS) entry which is preliminary data.</text>
</comment>
<keyword evidence="6 8" id="KW-0472">Membrane</keyword>
<sequence>MPTHSPASSLRRPLNWALWLSATLLGVVIIGSDILQLDGVRLTESRLVIGRDFLNVWSGGRLALTGQLDRLYDYAAYMSWQTAIFGPLDSYNYSYPPQSLFLAIPFGALPYLPALILWTLAGAGFFLWAARSYMPAQLPLAAAIATPAAIINLWWGHYGFIIGGLWLLFFRHIDPAPRKAGIIAGLLTVKPHLGLFIALTLLHRRTLPAILIALAVAGALAVLSGLAFGFDLWRQWLVETSALQARIMNASGEKFYFFMMPSAYVALRGFPIMLATGVQCAFAAAAMGLAWQARNAHPKQLAFISASATAIMMPYIFNYDLTVASLGFAILLYGRWAELARWERIATWFAFASPLLVMAYNPIAPISLLAGLIVQVRHAHGRAGPQLCKHFLSSAIGAA</sequence>
<evidence type="ECO:0000313" key="9">
    <source>
        <dbReference type="EMBL" id="NML10894.1"/>
    </source>
</evidence>
<comment type="similarity">
    <text evidence="7">Belongs to the glycosyltransferase 87 family.</text>
</comment>
<reference evidence="9 10" key="1">
    <citation type="submission" date="2020-04" db="EMBL/GenBank/DDBJ databases">
        <title>Sphingobium sp. AR-3-1 isolated from Arctic soil.</title>
        <authorList>
            <person name="Dahal R.H."/>
            <person name="Chaudhary D.K."/>
        </authorList>
    </citation>
    <scope>NUCLEOTIDE SEQUENCE [LARGE SCALE GENOMIC DNA]</scope>
    <source>
        <strain evidence="9 10">AR-3-1</strain>
    </source>
</reference>
<feature type="transmembrane region" description="Helical" evidence="8">
    <location>
        <begin position="16"/>
        <end position="37"/>
    </location>
</feature>
<dbReference type="EMBL" id="JABBFV010000007">
    <property type="protein sequence ID" value="NML10894.1"/>
    <property type="molecule type" value="Genomic_DNA"/>
</dbReference>
<organism evidence="9 10">
    <name type="scientific">Sphingobium psychrophilum</name>
    <dbReference type="NCBI Taxonomy" id="2728834"/>
    <lineage>
        <taxon>Bacteria</taxon>
        <taxon>Pseudomonadati</taxon>
        <taxon>Pseudomonadota</taxon>
        <taxon>Alphaproteobacteria</taxon>
        <taxon>Sphingomonadales</taxon>
        <taxon>Sphingomonadaceae</taxon>
        <taxon>Sphingobium</taxon>
    </lineage>
</organism>
<keyword evidence="4 8" id="KW-0812">Transmembrane</keyword>
<dbReference type="InterPro" id="IPR018584">
    <property type="entry name" value="GT87"/>
</dbReference>
<evidence type="ECO:0000256" key="5">
    <source>
        <dbReference type="ARBA" id="ARBA00022989"/>
    </source>
</evidence>
<dbReference type="GO" id="GO:0005886">
    <property type="term" value="C:plasma membrane"/>
    <property type="evidence" value="ECO:0007669"/>
    <property type="project" value="UniProtKB-SubCell"/>
</dbReference>
<evidence type="ECO:0000256" key="3">
    <source>
        <dbReference type="ARBA" id="ARBA00022679"/>
    </source>
</evidence>
<dbReference type="RefSeq" id="WP_169573443.1">
    <property type="nucleotide sequence ID" value="NZ_JABBFV010000007.1"/>
</dbReference>
<keyword evidence="2" id="KW-1003">Cell membrane</keyword>
<feature type="transmembrane region" description="Helical" evidence="8">
    <location>
        <begin position="209"/>
        <end position="230"/>
    </location>
</feature>
<evidence type="ECO:0000256" key="6">
    <source>
        <dbReference type="ARBA" id="ARBA00023136"/>
    </source>
</evidence>
<dbReference type="Pfam" id="PF09594">
    <property type="entry name" value="GT87"/>
    <property type="match status" value="1"/>
</dbReference>
<feature type="transmembrane region" description="Helical" evidence="8">
    <location>
        <begin position="269"/>
        <end position="291"/>
    </location>
</feature>
<comment type="subcellular location">
    <subcellularLocation>
        <location evidence="1">Cell membrane</location>
        <topology evidence="1">Multi-pass membrane protein</topology>
    </subcellularLocation>
</comment>
<feature type="transmembrane region" description="Helical" evidence="8">
    <location>
        <begin position="140"/>
        <end position="169"/>
    </location>
</feature>
<evidence type="ECO:0000256" key="8">
    <source>
        <dbReference type="SAM" id="Phobius"/>
    </source>
</evidence>
<feature type="transmembrane region" description="Helical" evidence="8">
    <location>
        <begin position="181"/>
        <end position="202"/>
    </location>
</feature>
<evidence type="ECO:0000256" key="4">
    <source>
        <dbReference type="ARBA" id="ARBA00022692"/>
    </source>
</evidence>